<sequence>MGSTPSKPITQHTADVPPSLRFCRERHMVLASVFYKTRSLMCFPTQHSFEKFLSNSRKIRAEDDGMGVPSLVLEDPYLLSRVFKGDGVRYRIYKYVLCSASDPLPHPSCSVVSQADDRIIYKMPFCEVYKAVHGGLQPGYRLVFYTPDGSLNVDLIKHRTSFDMDSQLGEWNVKWVRKARSLLLPDKFELLVVGSVAPPPPTTAGAPGAHRSAAYAATRASGAAVWARYKDTDTAFLPKITRKLASLNVGEIEIESNAASYGLDEIPWYTQVIACMSLVICTLQQDRKEKRRRNNSM</sequence>
<accession>C5DDI1</accession>
<dbReference type="RefSeq" id="XP_002552280.1">
    <property type="nucleotide sequence ID" value="XM_002552234.1"/>
</dbReference>
<dbReference type="GeneID" id="8291138"/>
<organism evidence="1 2">
    <name type="scientific">Lachancea thermotolerans (strain ATCC 56472 / CBS 6340 / NRRL Y-8284)</name>
    <name type="common">Yeast</name>
    <name type="synonym">Kluyveromyces thermotolerans</name>
    <dbReference type="NCBI Taxonomy" id="559295"/>
    <lineage>
        <taxon>Eukaryota</taxon>
        <taxon>Fungi</taxon>
        <taxon>Dikarya</taxon>
        <taxon>Ascomycota</taxon>
        <taxon>Saccharomycotina</taxon>
        <taxon>Saccharomycetes</taxon>
        <taxon>Saccharomycetales</taxon>
        <taxon>Saccharomycetaceae</taxon>
        <taxon>Lachancea</taxon>
    </lineage>
</organism>
<dbReference type="FunCoup" id="C5DDI1">
    <property type="interactions" value="65"/>
</dbReference>
<evidence type="ECO:0000313" key="1">
    <source>
        <dbReference type="EMBL" id="CAR21842.1"/>
    </source>
</evidence>
<dbReference type="HOGENOM" id="CLU_065220_0_0_1"/>
<dbReference type="OrthoDB" id="4031722at2759"/>
<reference evidence="1 2" key="1">
    <citation type="journal article" date="2009" name="Genome Res.">
        <title>Comparative genomics of protoploid Saccharomycetaceae.</title>
        <authorList>
            <consortium name="The Genolevures Consortium"/>
            <person name="Souciet J.-L."/>
            <person name="Dujon B."/>
            <person name="Gaillardin C."/>
            <person name="Johnston M."/>
            <person name="Baret P.V."/>
            <person name="Cliften P."/>
            <person name="Sherman D.J."/>
            <person name="Weissenbach J."/>
            <person name="Westhof E."/>
            <person name="Wincker P."/>
            <person name="Jubin C."/>
            <person name="Poulain J."/>
            <person name="Barbe V."/>
            <person name="Segurens B."/>
            <person name="Artiguenave F."/>
            <person name="Anthouard V."/>
            <person name="Vacherie B."/>
            <person name="Val M.-E."/>
            <person name="Fulton R.S."/>
            <person name="Minx P."/>
            <person name="Wilson R."/>
            <person name="Durrens P."/>
            <person name="Jean G."/>
            <person name="Marck C."/>
            <person name="Martin T."/>
            <person name="Nikolski M."/>
            <person name="Rolland T."/>
            <person name="Seret M.-L."/>
            <person name="Casaregola S."/>
            <person name="Despons L."/>
            <person name="Fairhead C."/>
            <person name="Fischer G."/>
            <person name="Lafontaine I."/>
            <person name="Leh V."/>
            <person name="Lemaire M."/>
            <person name="de Montigny J."/>
            <person name="Neuveglise C."/>
            <person name="Thierry A."/>
            <person name="Blanc-Lenfle I."/>
            <person name="Bleykasten C."/>
            <person name="Diffels J."/>
            <person name="Fritsch E."/>
            <person name="Frangeul L."/>
            <person name="Goeffon A."/>
            <person name="Jauniaux N."/>
            <person name="Kachouri-Lafond R."/>
            <person name="Payen C."/>
            <person name="Potier S."/>
            <person name="Pribylova L."/>
            <person name="Ozanne C."/>
            <person name="Richard G.-F."/>
            <person name="Sacerdot C."/>
            <person name="Straub M.-L."/>
            <person name="Talla E."/>
        </authorList>
    </citation>
    <scope>NUCLEOTIDE SEQUENCE [LARGE SCALE GENOMIC DNA]</scope>
    <source>
        <strain evidence="2">ATCC 56472 / CBS 6340 / NRRL Y-8284</strain>
    </source>
</reference>
<keyword evidence="2" id="KW-1185">Reference proteome</keyword>
<dbReference type="Proteomes" id="UP000002036">
    <property type="component" value="Chromosome C"/>
</dbReference>
<dbReference type="AlphaFoldDB" id="C5DDI1"/>
<dbReference type="KEGG" id="lth:KLTH0C01166g"/>
<evidence type="ECO:0000313" key="2">
    <source>
        <dbReference type="Proteomes" id="UP000002036"/>
    </source>
</evidence>
<dbReference type="eggNOG" id="ENOG502S58H">
    <property type="taxonomic scope" value="Eukaryota"/>
</dbReference>
<protein>
    <submittedName>
        <fullName evidence="1">KLTH0C01166p</fullName>
    </submittedName>
</protein>
<dbReference type="EMBL" id="CU928167">
    <property type="protein sequence ID" value="CAR21842.1"/>
    <property type="molecule type" value="Genomic_DNA"/>
</dbReference>
<name>C5DDI1_LACTC</name>
<dbReference type="InParanoid" id="C5DDI1"/>
<gene>
    <name evidence="1" type="ordered locus">KLTH0C01166g</name>
</gene>
<proteinExistence type="predicted"/>